<dbReference type="Gene3D" id="3.40.50.150">
    <property type="entry name" value="Vaccinia Virus protein VP39"/>
    <property type="match status" value="1"/>
</dbReference>
<dbReference type="InterPro" id="IPR041698">
    <property type="entry name" value="Methyltransf_25"/>
</dbReference>
<keyword evidence="2" id="KW-0489">Methyltransferase</keyword>
<dbReference type="Pfam" id="PF13649">
    <property type="entry name" value="Methyltransf_25"/>
    <property type="match status" value="1"/>
</dbReference>
<dbReference type="RefSeq" id="WP_210048409.1">
    <property type="nucleotide sequence ID" value="NZ_JAGINX010000001.1"/>
</dbReference>
<proteinExistence type="predicted"/>
<comment type="caution">
    <text evidence="2">The sequence shown here is derived from an EMBL/GenBank/DDBJ whole genome shotgun (WGS) entry which is preliminary data.</text>
</comment>
<dbReference type="EC" id="2.1.1.187" evidence="2"/>
<accession>A0ABS4T0V1</accession>
<protein>
    <submittedName>
        <fullName evidence="2">23S rRNA (Guanine745-N1)-methyltransferase</fullName>
        <ecNumber evidence="2">2.1.1.187</ecNumber>
    </submittedName>
</protein>
<organism evidence="2 3">
    <name type="scientific">Nesterenkonia lacusekhoensis</name>
    <dbReference type="NCBI Taxonomy" id="150832"/>
    <lineage>
        <taxon>Bacteria</taxon>
        <taxon>Bacillati</taxon>
        <taxon>Actinomycetota</taxon>
        <taxon>Actinomycetes</taxon>
        <taxon>Micrococcales</taxon>
        <taxon>Micrococcaceae</taxon>
        <taxon>Nesterenkonia</taxon>
    </lineage>
</organism>
<feature type="domain" description="Methyltransferase" evidence="1">
    <location>
        <begin position="33"/>
        <end position="112"/>
    </location>
</feature>
<dbReference type="EMBL" id="JAGINX010000001">
    <property type="protein sequence ID" value="MBP2318081.1"/>
    <property type="molecule type" value="Genomic_DNA"/>
</dbReference>
<dbReference type="InterPro" id="IPR029063">
    <property type="entry name" value="SAM-dependent_MTases_sf"/>
</dbReference>
<evidence type="ECO:0000259" key="1">
    <source>
        <dbReference type="Pfam" id="PF13649"/>
    </source>
</evidence>
<evidence type="ECO:0000313" key="3">
    <source>
        <dbReference type="Proteomes" id="UP001519331"/>
    </source>
</evidence>
<evidence type="ECO:0000313" key="2">
    <source>
        <dbReference type="EMBL" id="MBP2318081.1"/>
    </source>
</evidence>
<keyword evidence="3" id="KW-1185">Reference proteome</keyword>
<dbReference type="Proteomes" id="UP001519331">
    <property type="component" value="Unassembled WGS sequence"/>
</dbReference>
<dbReference type="SUPFAM" id="SSF53335">
    <property type="entry name" value="S-adenosyl-L-methionine-dependent methyltransferases"/>
    <property type="match status" value="1"/>
</dbReference>
<sequence length="217" mass="23634">MARERVQQAGLFDLVALKLNAMLDEHAPEATMILDAGTGTGHYLHEILDAHPQLRGIGLDLSSAGLKRAAKHERGMALAWDLWKPLPLDENSVDVVLDIFAPRNPAEYARVLRSSGAVVVVTPRNGHLAELAEAGLLTQQEDKHESLLAQMRPTFGDPLAHGWVTSTLPVEDEEAADLVMMGPAGHHRDRADVLVAVEGQEIWSVTVDVDITVWAAR</sequence>
<name>A0ABS4T0V1_9MICC</name>
<keyword evidence="2" id="KW-0808">Transferase</keyword>
<gene>
    <name evidence="2" type="ORF">JOF45_001100</name>
</gene>
<dbReference type="GO" id="GO:0052911">
    <property type="term" value="F:23S rRNA (guanine(745)-N(1))-methyltransferase activity"/>
    <property type="evidence" value="ECO:0007669"/>
    <property type="project" value="UniProtKB-EC"/>
</dbReference>
<reference evidence="2 3" key="1">
    <citation type="submission" date="2021-03" db="EMBL/GenBank/DDBJ databases">
        <title>Sequencing the genomes of 1000 actinobacteria strains.</title>
        <authorList>
            <person name="Klenk H.-P."/>
        </authorList>
    </citation>
    <scope>NUCLEOTIDE SEQUENCE [LARGE SCALE GENOMIC DNA]</scope>
    <source>
        <strain evidence="2 3">DSM 12544</strain>
    </source>
</reference>